<evidence type="ECO:0000256" key="9">
    <source>
        <dbReference type="ARBA" id="ARBA00023201"/>
    </source>
</evidence>
<evidence type="ECO:0000256" key="3">
    <source>
        <dbReference type="ARBA" id="ARBA00022449"/>
    </source>
</evidence>
<keyword evidence="8 10" id="KW-0472">Membrane</keyword>
<evidence type="ECO:0000313" key="13">
    <source>
        <dbReference type="Proteomes" id="UP000772181"/>
    </source>
</evidence>
<feature type="transmembrane region" description="Helical" evidence="10">
    <location>
        <begin position="278"/>
        <end position="302"/>
    </location>
</feature>
<dbReference type="GO" id="GO:0006814">
    <property type="term" value="P:sodium ion transport"/>
    <property type="evidence" value="ECO:0007669"/>
    <property type="project" value="UniProtKB-KW"/>
</dbReference>
<sequence length="401" mass="43511">MENFFITASFWLALAVLSSIIAYHLRISIALVEIIIGVVAAALASSLGKADALGTNQEWLRFLASTGAVLLTFLAGAELDPDVIRKKLSEVTIVGLVGFFAPFLGCAAVAHYFLRWNSQASWLCGVALSTTSMAVVYAVMLETGFNKTEFGKGILGACFINDLGTVIALGLLFAPFSYKTIVFFLASTVILALLPSATALMTRFYANRTAAIRTKWAMLILFGLGALALWSGNEAVLPAYLAGMVLAGSAAKDSFWIRRLRTLTIGLLTPFYFIRAGTLVSITALISAPLVFFLLFMGKVLSKIFGLYPFIGFFRVEHNERWYYTLMMSTGLTFGTISALYGFSHAIVTQNQYSFLVAVVIASAVIPTLIAGLAFLPTHLLPKPDQQVREELQENGLNEEG</sequence>
<dbReference type="Pfam" id="PF00999">
    <property type="entry name" value="Na_H_Exchanger"/>
    <property type="match status" value="1"/>
</dbReference>
<feature type="transmembrane region" description="Helical" evidence="10">
    <location>
        <begin position="216"/>
        <end position="233"/>
    </location>
</feature>
<keyword evidence="3" id="KW-0050">Antiport</keyword>
<feature type="transmembrane region" description="Helical" evidence="10">
    <location>
        <begin position="153"/>
        <end position="174"/>
    </location>
</feature>
<feature type="transmembrane region" description="Helical" evidence="10">
    <location>
        <begin position="59"/>
        <end position="79"/>
    </location>
</feature>
<evidence type="ECO:0000256" key="6">
    <source>
        <dbReference type="ARBA" id="ARBA00023053"/>
    </source>
</evidence>
<evidence type="ECO:0000256" key="10">
    <source>
        <dbReference type="SAM" id="Phobius"/>
    </source>
</evidence>
<feature type="transmembrane region" description="Helical" evidence="10">
    <location>
        <begin position="180"/>
        <end position="204"/>
    </location>
</feature>
<dbReference type="PANTHER" id="PTHR43562:SF3">
    <property type="entry name" value="SODIUM ION_PROTON EXCHANGER (EUROFUNG)"/>
    <property type="match status" value="1"/>
</dbReference>
<keyword evidence="6" id="KW-0915">Sodium</keyword>
<proteinExistence type="predicted"/>
<dbReference type="GO" id="GO:0015297">
    <property type="term" value="F:antiporter activity"/>
    <property type="evidence" value="ECO:0007669"/>
    <property type="project" value="UniProtKB-KW"/>
</dbReference>
<dbReference type="PANTHER" id="PTHR43562">
    <property type="entry name" value="NAPA-TYPE SODIUM/HYDROGEN ANTIPORTER"/>
    <property type="match status" value="1"/>
</dbReference>
<dbReference type="AlphaFoldDB" id="A0A933LRD7"/>
<keyword evidence="7" id="KW-0406">Ion transport</keyword>
<comment type="subcellular location">
    <subcellularLocation>
        <location evidence="1">Membrane</location>
        <topology evidence="1">Multi-pass membrane protein</topology>
    </subcellularLocation>
</comment>
<gene>
    <name evidence="12" type="ORF">HY730_07685</name>
</gene>
<comment type="caution">
    <text evidence="12">The sequence shown here is derived from an EMBL/GenBank/DDBJ whole genome shotgun (WGS) entry which is preliminary data.</text>
</comment>
<feature type="transmembrane region" description="Helical" evidence="10">
    <location>
        <begin position="6"/>
        <end position="23"/>
    </location>
</feature>
<feature type="transmembrane region" description="Helical" evidence="10">
    <location>
        <begin position="30"/>
        <end position="47"/>
    </location>
</feature>
<feature type="domain" description="Cation/H+ exchanger transmembrane" evidence="11">
    <location>
        <begin position="13"/>
        <end position="368"/>
    </location>
</feature>
<organism evidence="12 13">
    <name type="scientific">Tectimicrobiota bacterium</name>
    <dbReference type="NCBI Taxonomy" id="2528274"/>
    <lineage>
        <taxon>Bacteria</taxon>
        <taxon>Pseudomonadati</taxon>
        <taxon>Nitrospinota/Tectimicrobiota group</taxon>
        <taxon>Candidatus Tectimicrobiota</taxon>
    </lineage>
</organism>
<name>A0A933LRD7_UNCTE</name>
<dbReference type="Gene3D" id="1.20.1530.20">
    <property type="match status" value="1"/>
</dbReference>
<feature type="transmembrane region" description="Helical" evidence="10">
    <location>
        <begin position="355"/>
        <end position="376"/>
    </location>
</feature>
<reference evidence="12" key="1">
    <citation type="submission" date="2020-07" db="EMBL/GenBank/DDBJ databases">
        <title>Huge and variable diversity of episymbiotic CPR bacteria and DPANN archaea in groundwater ecosystems.</title>
        <authorList>
            <person name="He C.Y."/>
            <person name="Keren R."/>
            <person name="Whittaker M."/>
            <person name="Farag I.F."/>
            <person name="Doudna J."/>
            <person name="Cate J.H.D."/>
            <person name="Banfield J.F."/>
        </authorList>
    </citation>
    <scope>NUCLEOTIDE SEQUENCE</scope>
    <source>
        <strain evidence="12">NC_groundwater_1482_Ag_S-0.65um_47_24</strain>
    </source>
</reference>
<evidence type="ECO:0000256" key="7">
    <source>
        <dbReference type="ARBA" id="ARBA00023065"/>
    </source>
</evidence>
<evidence type="ECO:0000256" key="2">
    <source>
        <dbReference type="ARBA" id="ARBA00022448"/>
    </source>
</evidence>
<evidence type="ECO:0000256" key="5">
    <source>
        <dbReference type="ARBA" id="ARBA00022989"/>
    </source>
</evidence>
<keyword evidence="4 10" id="KW-0812">Transmembrane</keyword>
<dbReference type="GO" id="GO:1902600">
    <property type="term" value="P:proton transmembrane transport"/>
    <property type="evidence" value="ECO:0007669"/>
    <property type="project" value="InterPro"/>
</dbReference>
<evidence type="ECO:0000313" key="12">
    <source>
        <dbReference type="EMBL" id="MBI4596237.1"/>
    </source>
</evidence>
<protein>
    <submittedName>
        <fullName evidence="12">Cation:proton antiporter</fullName>
    </submittedName>
</protein>
<feature type="transmembrane region" description="Helical" evidence="10">
    <location>
        <begin position="322"/>
        <end position="343"/>
    </location>
</feature>
<dbReference type="Proteomes" id="UP000772181">
    <property type="component" value="Unassembled WGS sequence"/>
</dbReference>
<accession>A0A933LRD7</accession>
<dbReference type="GO" id="GO:0016020">
    <property type="term" value="C:membrane"/>
    <property type="evidence" value="ECO:0007669"/>
    <property type="project" value="UniProtKB-SubCell"/>
</dbReference>
<evidence type="ECO:0000256" key="4">
    <source>
        <dbReference type="ARBA" id="ARBA00022692"/>
    </source>
</evidence>
<dbReference type="InterPro" id="IPR038770">
    <property type="entry name" value="Na+/solute_symporter_sf"/>
</dbReference>
<feature type="transmembrane region" description="Helical" evidence="10">
    <location>
        <begin position="91"/>
        <end position="114"/>
    </location>
</feature>
<feature type="transmembrane region" description="Helical" evidence="10">
    <location>
        <begin position="120"/>
        <end position="141"/>
    </location>
</feature>
<evidence type="ECO:0000256" key="1">
    <source>
        <dbReference type="ARBA" id="ARBA00004141"/>
    </source>
</evidence>
<keyword evidence="9" id="KW-0739">Sodium transport</keyword>
<dbReference type="EMBL" id="JACQWF010000340">
    <property type="protein sequence ID" value="MBI4596237.1"/>
    <property type="molecule type" value="Genomic_DNA"/>
</dbReference>
<keyword evidence="5 10" id="KW-1133">Transmembrane helix</keyword>
<keyword evidence="2" id="KW-0813">Transport</keyword>
<evidence type="ECO:0000256" key="8">
    <source>
        <dbReference type="ARBA" id="ARBA00023136"/>
    </source>
</evidence>
<evidence type="ECO:0000259" key="11">
    <source>
        <dbReference type="Pfam" id="PF00999"/>
    </source>
</evidence>
<dbReference type="InterPro" id="IPR006153">
    <property type="entry name" value="Cation/H_exchanger_TM"/>
</dbReference>